<feature type="region of interest" description="Disordered" evidence="1">
    <location>
        <begin position="25"/>
        <end position="52"/>
    </location>
</feature>
<dbReference type="Gene3D" id="3.40.1000.10">
    <property type="entry name" value="Mog1/PsbP, alpha/beta/alpha sandwich"/>
    <property type="match status" value="1"/>
</dbReference>
<dbReference type="RefSeq" id="WP_003848119.1">
    <property type="nucleotide sequence ID" value="NZ_CP009244.1"/>
</dbReference>
<evidence type="ECO:0000256" key="2">
    <source>
        <dbReference type="SAM" id="SignalP"/>
    </source>
</evidence>
<gene>
    <name evidence="4" type="ORF">HMPREF0281_01759</name>
</gene>
<keyword evidence="2" id="KW-0732">Signal</keyword>
<name>A0ABP2II92_CORAM</name>
<organism evidence="4 5">
    <name type="scientific">Corynebacterium ammoniagenes DSM 20306</name>
    <dbReference type="NCBI Taxonomy" id="649754"/>
    <lineage>
        <taxon>Bacteria</taxon>
        <taxon>Bacillati</taxon>
        <taxon>Actinomycetota</taxon>
        <taxon>Actinomycetes</taxon>
        <taxon>Mycobacteriales</taxon>
        <taxon>Corynebacteriaceae</taxon>
        <taxon>Corynebacterium</taxon>
    </lineage>
</organism>
<accession>A0ABP2II92</accession>
<evidence type="ECO:0000256" key="1">
    <source>
        <dbReference type="SAM" id="MobiDB-lite"/>
    </source>
</evidence>
<dbReference type="Proteomes" id="UP000006015">
    <property type="component" value="Unassembled WGS sequence"/>
</dbReference>
<protein>
    <recommendedName>
        <fullName evidence="3">DUF2020 domain-containing protein</fullName>
    </recommendedName>
</protein>
<sequence length="207" mass="20980">MSLSLLPRAIALVVAAGVLTACTTSPEPVADDTTATGSPAAGNSAAGNSAAPSDGLAVDAVSAVERGQQEPCPYLDAGFVADTNGQRITDSGVDASFATPACVFYSYPEQPQLVVMVRQQESFDKAMEVVDFAAPIDATSPAQLPTQDPAGAQTWEGGRGPIADGPTGPGSVYAVAKDTTAVVVWSNQEQSVKAEAIAERAIANLGL</sequence>
<proteinExistence type="predicted"/>
<feature type="domain" description="DUF2020" evidence="3">
    <location>
        <begin position="56"/>
        <end position="207"/>
    </location>
</feature>
<dbReference type="EMBL" id="ADNS01000016">
    <property type="protein sequence ID" value="EFG81011.1"/>
    <property type="molecule type" value="Genomic_DNA"/>
</dbReference>
<reference evidence="4 5" key="1">
    <citation type="submission" date="2010-04" db="EMBL/GenBank/DDBJ databases">
        <authorList>
            <person name="Weinstock G."/>
            <person name="Sodergren E."/>
            <person name="Clifton S."/>
            <person name="Fulton L."/>
            <person name="Fulton B."/>
            <person name="Courtney L."/>
            <person name="Fronick C."/>
            <person name="Harrison M."/>
            <person name="Strong C."/>
            <person name="Farmer C."/>
            <person name="Delahaunty K."/>
            <person name="Markovic C."/>
            <person name="Hall O."/>
            <person name="Minx P."/>
            <person name="Tomlinson C."/>
            <person name="Mitreva M."/>
            <person name="Hou S."/>
            <person name="Wollam A."/>
            <person name="Pepin K.H."/>
            <person name="Johnson M."/>
            <person name="Bhonagiri V."/>
            <person name="Zhang X."/>
            <person name="Suruliraj S."/>
            <person name="Warren W."/>
            <person name="Chinwalla A."/>
            <person name="Mardis E.R."/>
            <person name="Wilson R.K."/>
        </authorList>
    </citation>
    <scope>NUCLEOTIDE SEQUENCE [LARGE SCALE GENOMIC DNA]</scope>
    <source>
        <strain evidence="4 5">DSM 20306</strain>
    </source>
</reference>
<feature type="chain" id="PRO_5046453897" description="DUF2020 domain-containing protein" evidence="2">
    <location>
        <begin position="31"/>
        <end position="207"/>
    </location>
</feature>
<evidence type="ECO:0000313" key="5">
    <source>
        <dbReference type="Proteomes" id="UP000006015"/>
    </source>
</evidence>
<dbReference type="Pfam" id="PF09449">
    <property type="entry name" value="DUF2020"/>
    <property type="match status" value="1"/>
</dbReference>
<feature type="signal peptide" evidence="2">
    <location>
        <begin position="1"/>
        <end position="30"/>
    </location>
</feature>
<feature type="compositionally biased region" description="Low complexity" evidence="1">
    <location>
        <begin position="33"/>
        <end position="52"/>
    </location>
</feature>
<feature type="region of interest" description="Disordered" evidence="1">
    <location>
        <begin position="139"/>
        <end position="170"/>
    </location>
</feature>
<dbReference type="InterPro" id="IPR016123">
    <property type="entry name" value="Mog1/PsbP_a/b/a-sand"/>
</dbReference>
<evidence type="ECO:0000259" key="3">
    <source>
        <dbReference type="Pfam" id="PF09449"/>
    </source>
</evidence>
<evidence type="ECO:0000313" key="4">
    <source>
        <dbReference type="EMBL" id="EFG81011.1"/>
    </source>
</evidence>
<dbReference type="SUPFAM" id="SSF55724">
    <property type="entry name" value="Mog1p/PsbP-like"/>
    <property type="match status" value="1"/>
</dbReference>
<comment type="caution">
    <text evidence="4">The sequence shown here is derived from an EMBL/GenBank/DDBJ whole genome shotgun (WGS) entry which is preliminary data.</text>
</comment>
<dbReference type="InterPro" id="IPR018567">
    <property type="entry name" value="DUF2020"/>
</dbReference>
<keyword evidence="5" id="KW-1185">Reference proteome</keyword>